<dbReference type="Pfam" id="PF03630">
    <property type="entry name" value="Fumble"/>
    <property type="match status" value="1"/>
</dbReference>
<evidence type="ECO:0000256" key="1">
    <source>
        <dbReference type="ARBA" id="ARBA00022490"/>
    </source>
</evidence>
<keyword evidence="8" id="KW-1185">Reference proteome</keyword>
<dbReference type="EMBL" id="CP101914">
    <property type="protein sequence ID" value="UUI02255.1"/>
    <property type="molecule type" value="Genomic_DNA"/>
</dbReference>
<evidence type="ECO:0000256" key="3">
    <source>
        <dbReference type="ARBA" id="ARBA00022741"/>
    </source>
</evidence>
<dbReference type="InterPro" id="IPR011602">
    <property type="entry name" value="Type_II_PanK_bac"/>
</dbReference>
<keyword evidence="3" id="KW-0547">Nucleotide-binding</keyword>
<evidence type="ECO:0000256" key="5">
    <source>
        <dbReference type="ARBA" id="ARBA00022840"/>
    </source>
</evidence>
<keyword evidence="6" id="KW-0173">Coenzyme A biosynthesis</keyword>
<accession>A0ABY5JPM7</accession>
<evidence type="ECO:0000256" key="6">
    <source>
        <dbReference type="ARBA" id="ARBA00022993"/>
    </source>
</evidence>
<dbReference type="PIRSF" id="PIRSF036940">
    <property type="entry name" value="PanK_bac_aCoA"/>
    <property type="match status" value="1"/>
</dbReference>
<evidence type="ECO:0000256" key="2">
    <source>
        <dbReference type="ARBA" id="ARBA00022679"/>
    </source>
</evidence>
<dbReference type="NCBIfam" id="NF009842">
    <property type="entry name" value="PRK13317.1"/>
    <property type="match status" value="1"/>
</dbReference>
<keyword evidence="4 7" id="KW-0418">Kinase</keyword>
<protein>
    <submittedName>
        <fullName evidence="7">Type II pantothenate kinase</fullName>
        <ecNumber evidence="7">2.7.1.33</ecNumber>
    </submittedName>
</protein>
<reference evidence="7" key="1">
    <citation type="submission" date="2022-07" db="EMBL/GenBank/DDBJ databases">
        <title>FELIX.</title>
        <authorList>
            <person name="Wan K.H."/>
            <person name="Park S."/>
            <person name="Lawrence Q."/>
            <person name="Eichenberger J.P."/>
            <person name="Booth B.W."/>
            <person name="Piaggio A.J."/>
            <person name="Chandler J.C."/>
            <person name="Franklin A.B."/>
            <person name="Celniker S.E."/>
        </authorList>
    </citation>
    <scope>NUCLEOTIDE SEQUENCE</scope>
    <source>
        <strain evidence="7">QA-1986 374</strain>
    </source>
</reference>
<evidence type="ECO:0000313" key="7">
    <source>
        <dbReference type="EMBL" id="UUI02255.1"/>
    </source>
</evidence>
<organism evidence="7 8">
    <name type="scientific">Oceanobacillus jeddahense</name>
    <dbReference type="NCBI Taxonomy" id="1462527"/>
    <lineage>
        <taxon>Bacteria</taxon>
        <taxon>Bacillati</taxon>
        <taxon>Bacillota</taxon>
        <taxon>Bacilli</taxon>
        <taxon>Bacillales</taxon>
        <taxon>Bacillaceae</taxon>
        <taxon>Oceanobacillus</taxon>
    </lineage>
</organism>
<dbReference type="RefSeq" id="WP_256707505.1">
    <property type="nucleotide sequence ID" value="NZ_CP101914.1"/>
</dbReference>
<dbReference type="EC" id="2.7.1.33" evidence="7"/>
<dbReference type="PANTHER" id="PTHR12280:SF20">
    <property type="entry name" value="4'-PHOSPHOPANTETHEINE PHOSPHATASE"/>
    <property type="match status" value="1"/>
</dbReference>
<dbReference type="Proteomes" id="UP001059773">
    <property type="component" value="Chromosome"/>
</dbReference>
<evidence type="ECO:0000256" key="4">
    <source>
        <dbReference type="ARBA" id="ARBA00022777"/>
    </source>
</evidence>
<dbReference type="InterPro" id="IPR004567">
    <property type="entry name" value="Type_II_PanK"/>
</dbReference>
<evidence type="ECO:0000313" key="8">
    <source>
        <dbReference type="Proteomes" id="UP001059773"/>
    </source>
</evidence>
<dbReference type="InterPro" id="IPR043129">
    <property type="entry name" value="ATPase_NBD"/>
</dbReference>
<dbReference type="CDD" id="cd24085">
    <property type="entry name" value="ASKHA_NBD_PanK-II_bac"/>
    <property type="match status" value="1"/>
</dbReference>
<dbReference type="GO" id="GO:0004594">
    <property type="term" value="F:pantothenate kinase activity"/>
    <property type="evidence" value="ECO:0007669"/>
    <property type="project" value="UniProtKB-EC"/>
</dbReference>
<name>A0ABY5JPM7_9BACI</name>
<sequence length="263" mass="28250">MNRIGIDAGGSLTKIAYEENKRLRLKTYPSNQIDKVIQWLKTLAPEASLQVTGGRAEALKDNSATISIFKEFECVIEGTKYLLMTENKLPETDYLLVNIGTGTSFFHKKERLSGTGVGGGLFTGLGAIIANTPNYHTLVDLASKGDRAKSDLMVSDIYQYNHSPIEASLTAANFGKDQLHPSVSTEDQLAALTQLIGETIVLLASAAAKSLGTKEIVMIGGALTGNPLLKQVIASFESMLDYNLTFLEKGSHAGAIGALYYGE</sequence>
<keyword evidence="1" id="KW-0963">Cytoplasm</keyword>
<dbReference type="PANTHER" id="PTHR12280">
    <property type="entry name" value="PANTOTHENATE KINASE"/>
    <property type="match status" value="1"/>
</dbReference>
<keyword evidence="5" id="KW-0067">ATP-binding</keyword>
<dbReference type="SUPFAM" id="SSF53067">
    <property type="entry name" value="Actin-like ATPase domain"/>
    <property type="match status" value="2"/>
</dbReference>
<gene>
    <name evidence="7" type="primary">coaW</name>
    <name evidence="7" type="ORF">NP439_19765</name>
</gene>
<keyword evidence="2 7" id="KW-0808">Transferase</keyword>
<dbReference type="Gene3D" id="3.30.420.40">
    <property type="match status" value="1"/>
</dbReference>
<proteinExistence type="predicted"/>